<feature type="chain" id="PRO_5046887071" description="Sushi domain-containing protein" evidence="4">
    <location>
        <begin position="26"/>
        <end position="721"/>
    </location>
</feature>
<keyword evidence="4" id="KW-0732">Signal</keyword>
<feature type="repeat" description="LDL-receptor class B" evidence="3">
    <location>
        <begin position="395"/>
        <end position="437"/>
    </location>
</feature>
<dbReference type="SMART" id="SM00181">
    <property type="entry name" value="EGF"/>
    <property type="match status" value="2"/>
</dbReference>
<dbReference type="InterPro" id="IPR035976">
    <property type="entry name" value="Sushi/SCR/CCP_sf"/>
</dbReference>
<dbReference type="PANTHER" id="PTHR46513:SF13">
    <property type="entry name" value="EGF-LIKE DOMAIN-CONTAINING PROTEIN"/>
    <property type="match status" value="1"/>
</dbReference>
<feature type="repeat" description="LDL-receptor class B" evidence="3">
    <location>
        <begin position="438"/>
        <end position="480"/>
    </location>
</feature>
<dbReference type="Pfam" id="PF00084">
    <property type="entry name" value="Sushi"/>
    <property type="match status" value="1"/>
</dbReference>
<dbReference type="SMART" id="SM00135">
    <property type="entry name" value="LY"/>
    <property type="match status" value="10"/>
</dbReference>
<accession>A0ABN8PI54</accession>
<feature type="signal peptide" evidence="4">
    <location>
        <begin position="1"/>
        <end position="25"/>
    </location>
</feature>
<dbReference type="SMART" id="SM00032">
    <property type="entry name" value="CCP"/>
    <property type="match status" value="1"/>
</dbReference>
<keyword evidence="2" id="KW-0768">Sushi</keyword>
<protein>
    <recommendedName>
        <fullName evidence="5">Sushi domain-containing protein</fullName>
    </recommendedName>
</protein>
<keyword evidence="7" id="KW-1185">Reference proteome</keyword>
<dbReference type="EMBL" id="CALNXK010000067">
    <property type="protein sequence ID" value="CAH3141729.1"/>
    <property type="molecule type" value="Genomic_DNA"/>
</dbReference>
<evidence type="ECO:0000256" key="4">
    <source>
        <dbReference type="SAM" id="SignalP"/>
    </source>
</evidence>
<comment type="caution">
    <text evidence="6">The sequence shown here is derived from an EMBL/GenBank/DDBJ whole genome shotgun (WGS) entry which is preliminary data.</text>
</comment>
<dbReference type="Pfam" id="PF00058">
    <property type="entry name" value="Ldl_recept_b"/>
    <property type="match status" value="8"/>
</dbReference>
<sequence length="721" mass="80571">MVAFKRLLKWTFALCLLTVIQEKTANIFAEAKKFLLFTDADAKATYTISLDASPLVAKGLFRHLGNQRPIAVDYDPVEDRVYWTDVAEGRILSAFSNATWMKFLVDCNVKVPDGLAIDYVGRNIYWTDTGTNRIEVARLDGTKRKVLIKNGLDEPRAVVLDERNGMMYWTDWGSNPKIENAAMDGSSRRTIVTGSLRWPNGLTIDRTTNLLYWADAKLDKIEVSNLNGGNRRVIMSSSANIFPFGLTVYKGVLYWTDWIHRSISRYDLSSGNTNVIITGLRKPMDIHLYDSSVNVSGSHPCAVNNGLCSDLCLLKPSGSYRCACPTGIALKSDGKTCDYDTFKSLSSDKFLLFAEGSSARIYKVPLAVPETPCSPLGIKSNISRPVAVDYNPVEGKVYWTDVTLKQIVRSYPNGSDLEVIAERNVENPDGIAVDWIGRNVYWTDYRTSKIEVSRLDGSYRFSLITSGLDNPRAVILDITARKMYWSDWGTYPKIERANMDGSSRTTLVSSGLIWVNSLALDFKKRLLYWCDARLDKIERVDLQGNNRKLIMDLSSRSARYHPFGLALFEDTLFWSDWLTESVHKYNMTSSVSSVLVYGMYYPMEIHMHDHKTLPSGTTSCSRFNGGCSHICLPNPSGHQCFCPEGVQLKPGDSYICQGASRCPRLSAPSHGRLGSCSNVPGQSCQISCDRGYILSGSSIRTCRNDGTWTGLQTQCTSELPE</sequence>
<evidence type="ECO:0000256" key="1">
    <source>
        <dbReference type="ARBA" id="ARBA00023157"/>
    </source>
</evidence>
<evidence type="ECO:0000256" key="3">
    <source>
        <dbReference type="PROSITE-ProRule" id="PRU00461"/>
    </source>
</evidence>
<gene>
    <name evidence="6" type="ORF">PLOB_00041922</name>
</gene>
<feature type="repeat" description="LDL-receptor class B" evidence="3">
    <location>
        <begin position="481"/>
        <end position="524"/>
    </location>
</feature>
<organism evidence="6 7">
    <name type="scientific">Porites lobata</name>
    <dbReference type="NCBI Taxonomy" id="104759"/>
    <lineage>
        <taxon>Eukaryota</taxon>
        <taxon>Metazoa</taxon>
        <taxon>Cnidaria</taxon>
        <taxon>Anthozoa</taxon>
        <taxon>Hexacorallia</taxon>
        <taxon>Scleractinia</taxon>
        <taxon>Fungiina</taxon>
        <taxon>Poritidae</taxon>
        <taxon>Porites</taxon>
    </lineage>
</organism>
<dbReference type="Pfam" id="PF14670">
    <property type="entry name" value="FXa_inhibition"/>
    <property type="match status" value="2"/>
</dbReference>
<dbReference type="InterPro" id="IPR000033">
    <property type="entry name" value="LDLR_classB_rpt"/>
</dbReference>
<proteinExistence type="predicted"/>
<dbReference type="SUPFAM" id="SSF57535">
    <property type="entry name" value="Complement control module/SCR domain"/>
    <property type="match status" value="1"/>
</dbReference>
<dbReference type="PROSITE" id="PS50923">
    <property type="entry name" value="SUSHI"/>
    <property type="match status" value="1"/>
</dbReference>
<evidence type="ECO:0000259" key="5">
    <source>
        <dbReference type="PROSITE" id="PS50923"/>
    </source>
</evidence>
<keyword evidence="1 2" id="KW-1015">Disulfide bond</keyword>
<feature type="disulfide bond" evidence="2">
    <location>
        <begin position="688"/>
        <end position="715"/>
    </location>
</feature>
<dbReference type="SUPFAM" id="SSF63825">
    <property type="entry name" value="YWTD domain"/>
    <property type="match status" value="2"/>
</dbReference>
<dbReference type="InterPro" id="IPR000436">
    <property type="entry name" value="Sushi_SCR_CCP_dom"/>
</dbReference>
<dbReference type="PROSITE" id="PS51120">
    <property type="entry name" value="LDLRB"/>
    <property type="match status" value="8"/>
</dbReference>
<evidence type="ECO:0000256" key="2">
    <source>
        <dbReference type="PROSITE-ProRule" id="PRU00302"/>
    </source>
</evidence>
<feature type="repeat" description="LDL-receptor class B" evidence="3">
    <location>
        <begin position="165"/>
        <end position="208"/>
    </location>
</feature>
<dbReference type="SUPFAM" id="SSF57196">
    <property type="entry name" value="EGF/Laminin"/>
    <property type="match status" value="2"/>
</dbReference>
<dbReference type="InterPro" id="IPR011042">
    <property type="entry name" value="6-blade_b-propeller_TolB-like"/>
</dbReference>
<feature type="repeat" description="LDL-receptor class B" evidence="3">
    <location>
        <begin position="525"/>
        <end position="571"/>
    </location>
</feature>
<name>A0ABN8PI54_9CNID</name>
<evidence type="ECO:0000313" key="6">
    <source>
        <dbReference type="EMBL" id="CAH3141729.1"/>
    </source>
</evidence>
<comment type="caution">
    <text evidence="2">Lacks conserved residue(s) required for the propagation of feature annotation.</text>
</comment>
<dbReference type="CDD" id="cd00033">
    <property type="entry name" value="CCP"/>
    <property type="match status" value="1"/>
</dbReference>
<feature type="repeat" description="LDL-receptor class B" evidence="3">
    <location>
        <begin position="209"/>
        <end position="252"/>
    </location>
</feature>
<dbReference type="Proteomes" id="UP001159405">
    <property type="component" value="Unassembled WGS sequence"/>
</dbReference>
<dbReference type="Gene3D" id="2.120.10.30">
    <property type="entry name" value="TolB, C-terminal domain"/>
    <property type="match status" value="2"/>
</dbReference>
<evidence type="ECO:0000313" key="7">
    <source>
        <dbReference type="Proteomes" id="UP001159405"/>
    </source>
</evidence>
<feature type="repeat" description="LDL-receptor class B" evidence="3">
    <location>
        <begin position="79"/>
        <end position="121"/>
    </location>
</feature>
<reference evidence="6 7" key="1">
    <citation type="submission" date="2022-05" db="EMBL/GenBank/DDBJ databases">
        <authorList>
            <consortium name="Genoscope - CEA"/>
            <person name="William W."/>
        </authorList>
    </citation>
    <scope>NUCLEOTIDE SEQUENCE [LARGE SCALE GENOMIC DNA]</scope>
</reference>
<feature type="repeat" description="LDL-receptor class B" evidence="3">
    <location>
        <begin position="122"/>
        <end position="164"/>
    </location>
</feature>
<dbReference type="InterPro" id="IPR000742">
    <property type="entry name" value="EGF"/>
</dbReference>
<dbReference type="InterPro" id="IPR050778">
    <property type="entry name" value="Cueball_EGF_LRP_Nidogen"/>
</dbReference>
<dbReference type="Gene3D" id="2.10.70.10">
    <property type="entry name" value="Complement Module, domain 1"/>
    <property type="match status" value="1"/>
</dbReference>
<dbReference type="PANTHER" id="PTHR46513">
    <property type="entry name" value="VITELLOGENIN RECEPTOR-LIKE PROTEIN-RELATED-RELATED"/>
    <property type="match status" value="1"/>
</dbReference>
<feature type="domain" description="Sushi" evidence="5">
    <location>
        <begin position="660"/>
        <end position="717"/>
    </location>
</feature>